<evidence type="ECO:0000313" key="1">
    <source>
        <dbReference type="EnsemblFungi" id="FOXG_14873P0"/>
    </source>
</evidence>
<dbReference type="VEuPathDB" id="FungiDB:FOXG_14873"/>
<gene>
    <name evidence="1" type="primary">28955996</name>
</gene>
<reference evidence="1" key="2">
    <citation type="submission" date="2025-08" db="UniProtKB">
        <authorList>
            <consortium name="EnsemblFungi"/>
        </authorList>
    </citation>
    <scope>IDENTIFICATION</scope>
    <source>
        <strain evidence="1">4287 / CBS 123668 / FGSC 9935 / NRRL 34936</strain>
    </source>
</reference>
<proteinExistence type="predicted"/>
<sequence>MSSKLEMPDRTATYQPPNTELVGVEDIMIPGATIPEECTQLLLLTPGIVDDDFPRILKSDDMDLVHKTFLQAVKSQWKLRWQGVDEHGEGSPSEGDRGEPPIQERRGSVIRAMNTQANTHSEPHSAPNGDDKSNRWSPEDLWVIIASKIVVENPRLTTLDNDGQLSYFGNDQYNILHLAASVEILLWSENGDMMVHKALSGGQDLGHQDMSKFSNWLKASERTFDQGTEVALNQWLLFVRLPRIRRGSVNENKRSEGSDVDKLLARLFSLLETCGVKKVWRLVVEDDFENPTSDILIVTFLKRLHVEILDWKKPDLDIDQLLLTKELRESIQDIHLYSGNVPSLLYWCGDEGLFRFPRDQYHTRSLIGGLERAELRFQLTLRTMNRRIRLLISHLDLWKLSKPNVLRMQDNSTGSRFFEALRECQEALIRIQGTRSSPDDLVIKVAIVDNGVDPWQPDIAAKVKGGFCAVEGSWSTPEHAHGTMMASLVKRVNPLVHIYAYRVASKTKEPALIFGATSEEPYFYKSVWPADYASHVISVSAASESGRNRVETRTRFDLLLLGENMPAAGLSENGDMDEAVSEEEPGQWREFKRKDKIMEVFKSMSHLTGNGERCNACDY</sequence>
<dbReference type="AlphaFoldDB" id="A0A0D2YEY5"/>
<dbReference type="InterPro" id="IPR036852">
    <property type="entry name" value="Peptidase_S8/S53_dom_sf"/>
</dbReference>
<reference evidence="2" key="1">
    <citation type="journal article" date="2012" name="Mol. Plant Microbe Interact.">
        <title>A highly conserved effector in Fusarium oxysporum is required for full virulence on Arabidopsis.</title>
        <authorList>
            <person name="Thatcher L.F."/>
            <person name="Gardiner D.M."/>
            <person name="Kazan K."/>
            <person name="Manners J."/>
        </authorList>
    </citation>
    <scope>NUCLEOTIDE SEQUENCE [LARGE SCALE GENOMIC DNA]</scope>
    <source>
        <strain evidence="2">Fo5176</strain>
    </source>
</reference>
<dbReference type="Gene3D" id="3.40.50.200">
    <property type="entry name" value="Peptidase S8/S53 domain"/>
    <property type="match status" value="1"/>
</dbReference>
<protein>
    <submittedName>
        <fullName evidence="1">Uncharacterized protein</fullName>
    </submittedName>
</protein>
<evidence type="ECO:0000313" key="2">
    <source>
        <dbReference type="Proteomes" id="UP000002489"/>
    </source>
</evidence>
<dbReference type="SUPFAM" id="SSF52743">
    <property type="entry name" value="Subtilisin-like"/>
    <property type="match status" value="1"/>
</dbReference>
<accession>A0A0D2YEY5</accession>
<dbReference type="GO" id="GO:0006508">
    <property type="term" value="P:proteolysis"/>
    <property type="evidence" value="ECO:0007669"/>
    <property type="project" value="InterPro"/>
</dbReference>
<dbReference type="GO" id="GO:0004252">
    <property type="term" value="F:serine-type endopeptidase activity"/>
    <property type="evidence" value="ECO:0007669"/>
    <property type="project" value="InterPro"/>
</dbReference>
<dbReference type="Proteomes" id="UP000002489">
    <property type="component" value="Unassembled WGS sequence"/>
</dbReference>
<dbReference type="EnsemblFungi" id="FOXG_14873T0">
    <property type="protein sequence ID" value="FOXG_14873P0"/>
    <property type="gene ID" value="FOXG_14873"/>
</dbReference>
<name>A0A0D2YEY5_FUSOF</name>
<organism evidence="1 2">
    <name type="scientific">Fusarium oxysporum (strain Fo5176)</name>
    <name type="common">Fusarium vascular wilt</name>
    <dbReference type="NCBI Taxonomy" id="660025"/>
    <lineage>
        <taxon>Eukaryota</taxon>
        <taxon>Fungi</taxon>
        <taxon>Dikarya</taxon>
        <taxon>Ascomycota</taxon>
        <taxon>Pezizomycotina</taxon>
        <taxon>Sordariomycetes</taxon>
        <taxon>Hypocreomycetidae</taxon>
        <taxon>Hypocreales</taxon>
        <taxon>Nectriaceae</taxon>
        <taxon>Fusarium</taxon>
        <taxon>Fusarium oxysporum species complex</taxon>
    </lineage>
</organism>